<dbReference type="PRINTS" id="PR00722">
    <property type="entry name" value="CHYMOTRYPSIN"/>
</dbReference>
<protein>
    <recommendedName>
        <fullName evidence="3">Peptidase S1 domain-containing protein</fullName>
    </recommendedName>
</protein>
<keyword evidence="1" id="KW-1015">Disulfide bond</keyword>
<keyword evidence="5" id="KW-1185">Reference proteome</keyword>
<name>A0ABM1ZZU1_AEDAL</name>
<dbReference type="PROSITE" id="PS00135">
    <property type="entry name" value="TRYPSIN_SER"/>
    <property type="match status" value="1"/>
</dbReference>
<comment type="similarity">
    <text evidence="2">Belongs to the peptidase S1 family. CLIP subfamily.</text>
</comment>
<proteinExistence type="inferred from homology"/>
<dbReference type="InterPro" id="IPR009003">
    <property type="entry name" value="Peptidase_S1_PA"/>
</dbReference>
<dbReference type="GeneID" id="109416083"/>
<dbReference type="Gene3D" id="2.40.10.10">
    <property type="entry name" value="Trypsin-like serine proteases"/>
    <property type="match status" value="5"/>
</dbReference>
<feature type="domain" description="Peptidase S1" evidence="3">
    <location>
        <begin position="389"/>
        <end position="599"/>
    </location>
</feature>
<dbReference type="InterPro" id="IPR051333">
    <property type="entry name" value="CLIP_Serine_Protease"/>
</dbReference>
<evidence type="ECO:0000313" key="5">
    <source>
        <dbReference type="Proteomes" id="UP000069940"/>
    </source>
</evidence>
<dbReference type="CDD" id="cd00190">
    <property type="entry name" value="Tryp_SPc"/>
    <property type="match status" value="1"/>
</dbReference>
<dbReference type="PANTHER" id="PTHR24260">
    <property type="match status" value="1"/>
</dbReference>
<dbReference type="InterPro" id="IPR033116">
    <property type="entry name" value="TRYPSIN_SER"/>
</dbReference>
<sequence>MRSCKVHNCGSSIIATAATALLVCGLVAIDPALCRLQPAENVFPTDVNKALLPNVRQGLNDCHLRYHKYGDYNLIYPIFGVPVRLGEFAHMAAVGWTGANGVIDFSCGGSLITARHVMTGAHCGSREGVPPDVVRLGVIHINTTLDDPKNEFAQQYKIERFQRHPEHKFSSYYFDIAIITLERPVTINDVVTPACLWNQPEVDFPRLEAVGFGQTSYAGDKTPILLKVQLSPISNEECANFHNSNNIRKLRNGIIETQVCARDSKMDTCLGDSGGPLQIKLMSNHRSTPYVVGITSFGVFCGTAAPSVYTRVSSYISWIETETGESFAPETCASRYIQMREADESMVTNRVGDHVFIEPEKSYMDIEIMAKHRVYLGYNRGSNRIQWNCGGVLINEDYVLTVAHCDKFVFNSTPTHVKVGDLDIHKDQPGAQIIRIAQFIKHPNYREGYLENDIALVKLATDVRFGPEAIPACIVDNGLTMPMYEMAGLGPYNLNNFLRDNEPISNNNTLVLTRMRVDPTACKGINSPNVMCGQNSKFLVPQTCRVEHGGPLERETWHYDRYYTYVFGLTAAGQDCGFGKEAYFVRTSAHIKWIESIVLGKGQNQVQGRRVQRQIVFPSDDDDYGPTYAYNTIGMPCTTPQNVAGVCQYYRSCPNVNMSALSLVKFCRHGTDPVVCCGKSPNEEKYSMKKCVSYWKQYKRHEEEEYESIPSEGRPVQDKEYPHVALIGTQQYGRYVWSCTGALISDRYVLTSAECVKSGTHNTVRLGAVRQDKGTQDIGIERVIAYPNYNVARSTGNLALVRLSAKAVFSDRVLPACIWPNHSTVPLKMYTLGVDNDQVMVRPRMARYNQDCRKFFKMANLVDEEQFCAENYYFTDNSCQDRSGDPLEGIILTGSIKISIIVGTSSYNVGCPGKSDTATVYARLSAYKSWIFSVVEA</sequence>
<feature type="domain" description="Peptidase S1" evidence="3">
    <location>
        <begin position="78"/>
        <end position="324"/>
    </location>
</feature>
<dbReference type="InterPro" id="IPR001314">
    <property type="entry name" value="Peptidase_S1A"/>
</dbReference>
<evidence type="ECO:0000256" key="2">
    <source>
        <dbReference type="ARBA" id="ARBA00024195"/>
    </source>
</evidence>
<dbReference type="SUPFAM" id="SSF50494">
    <property type="entry name" value="Trypsin-like serine proteases"/>
    <property type="match status" value="3"/>
</dbReference>
<dbReference type="InterPro" id="IPR043504">
    <property type="entry name" value="Peptidase_S1_PA_chymotrypsin"/>
</dbReference>
<dbReference type="Pfam" id="PF00089">
    <property type="entry name" value="Trypsin"/>
    <property type="match status" value="3"/>
</dbReference>
<evidence type="ECO:0000259" key="3">
    <source>
        <dbReference type="PROSITE" id="PS50240"/>
    </source>
</evidence>
<accession>A0ABM1ZZU1</accession>
<evidence type="ECO:0000313" key="4">
    <source>
        <dbReference type="EnsemblMetazoa" id="AALFPA23_023126.P34402"/>
    </source>
</evidence>
<reference evidence="4" key="2">
    <citation type="submission" date="2025-05" db="UniProtKB">
        <authorList>
            <consortium name="EnsemblMetazoa"/>
        </authorList>
    </citation>
    <scope>IDENTIFICATION</scope>
    <source>
        <strain evidence="4">Foshan</strain>
    </source>
</reference>
<feature type="domain" description="Peptidase S1" evidence="3">
    <location>
        <begin position="710"/>
        <end position="936"/>
    </location>
</feature>
<dbReference type="RefSeq" id="XP_019545595.3">
    <property type="nucleotide sequence ID" value="XM_019690050.3"/>
</dbReference>
<evidence type="ECO:0000256" key="1">
    <source>
        <dbReference type="ARBA" id="ARBA00023157"/>
    </source>
</evidence>
<dbReference type="InterPro" id="IPR001254">
    <property type="entry name" value="Trypsin_dom"/>
</dbReference>
<organism evidence="4 5">
    <name type="scientific">Aedes albopictus</name>
    <name type="common">Asian tiger mosquito</name>
    <name type="synonym">Stegomyia albopicta</name>
    <dbReference type="NCBI Taxonomy" id="7160"/>
    <lineage>
        <taxon>Eukaryota</taxon>
        <taxon>Metazoa</taxon>
        <taxon>Ecdysozoa</taxon>
        <taxon>Arthropoda</taxon>
        <taxon>Hexapoda</taxon>
        <taxon>Insecta</taxon>
        <taxon>Pterygota</taxon>
        <taxon>Neoptera</taxon>
        <taxon>Endopterygota</taxon>
        <taxon>Diptera</taxon>
        <taxon>Nematocera</taxon>
        <taxon>Culicoidea</taxon>
        <taxon>Culicidae</taxon>
        <taxon>Culicinae</taxon>
        <taxon>Aedini</taxon>
        <taxon>Aedes</taxon>
        <taxon>Stegomyia</taxon>
    </lineage>
</organism>
<dbReference type="PANTHER" id="PTHR24260:SF147">
    <property type="entry name" value="EG:BACR7A4.3 PROTEIN-RELATED"/>
    <property type="match status" value="1"/>
</dbReference>
<dbReference type="Proteomes" id="UP000069940">
    <property type="component" value="Unassembled WGS sequence"/>
</dbReference>
<dbReference type="SMART" id="SM00020">
    <property type="entry name" value="Tryp_SPc"/>
    <property type="match status" value="3"/>
</dbReference>
<reference evidence="5" key="1">
    <citation type="journal article" date="2015" name="Proc. Natl. Acad. Sci. U.S.A.">
        <title>Genome sequence of the Asian Tiger mosquito, Aedes albopictus, reveals insights into its biology, genetics, and evolution.</title>
        <authorList>
            <person name="Chen X.G."/>
            <person name="Jiang X."/>
            <person name="Gu J."/>
            <person name="Xu M."/>
            <person name="Wu Y."/>
            <person name="Deng Y."/>
            <person name="Zhang C."/>
            <person name="Bonizzoni M."/>
            <person name="Dermauw W."/>
            <person name="Vontas J."/>
            <person name="Armbruster P."/>
            <person name="Huang X."/>
            <person name="Yang Y."/>
            <person name="Zhang H."/>
            <person name="He W."/>
            <person name="Peng H."/>
            <person name="Liu Y."/>
            <person name="Wu K."/>
            <person name="Chen J."/>
            <person name="Lirakis M."/>
            <person name="Topalis P."/>
            <person name="Van Leeuwen T."/>
            <person name="Hall A.B."/>
            <person name="Jiang X."/>
            <person name="Thorpe C."/>
            <person name="Mueller R.L."/>
            <person name="Sun C."/>
            <person name="Waterhouse R.M."/>
            <person name="Yan G."/>
            <person name="Tu Z.J."/>
            <person name="Fang X."/>
            <person name="James A.A."/>
        </authorList>
    </citation>
    <scope>NUCLEOTIDE SEQUENCE [LARGE SCALE GENOMIC DNA]</scope>
    <source>
        <strain evidence="5">Foshan</strain>
    </source>
</reference>
<dbReference type="EnsemblMetazoa" id="AALFPA23_023126.R34402">
    <property type="protein sequence ID" value="AALFPA23_023126.P34402"/>
    <property type="gene ID" value="AALFPA23_023126"/>
</dbReference>
<dbReference type="PROSITE" id="PS50240">
    <property type="entry name" value="TRYPSIN_DOM"/>
    <property type="match status" value="3"/>
</dbReference>